<dbReference type="SUPFAM" id="SSF89562">
    <property type="entry name" value="RraA-like"/>
    <property type="match status" value="1"/>
</dbReference>
<evidence type="ECO:0000256" key="10">
    <source>
        <dbReference type="ARBA" id="ARBA00032305"/>
    </source>
</evidence>
<sequence length="250" mass="26030">MVNRPDAHLVVRSDLAPDADAVAQLGRQGVATVHEAQGRRGLLGPQIRPVQEGAVIAGRAVTVLSHPGDNLMLHAAVEQCRPGDVVVVSTTSESTDGMFGELLAVSMRSRGVIGLVTGAGVRDVSDLRRMGFPVWTRAVSAQGTVKASPGSVNVPVIVGGALVEPGDVVVADDDGVVVVPRAQAPAVAAAGEARLRNEADKRARLAAGELGLDMYGLRAELDRLGVRYVDREEHTDDDRDGVVPEGALHG</sequence>
<evidence type="ECO:0000256" key="3">
    <source>
        <dbReference type="ARBA" id="ARBA00008621"/>
    </source>
</evidence>
<dbReference type="InterPro" id="IPR005493">
    <property type="entry name" value="RraA/RraA-like"/>
</dbReference>
<comment type="similarity">
    <text evidence="3">Belongs to the class II aldolase/RraA-like family.</text>
</comment>
<dbReference type="PANTHER" id="PTHR33254:SF16">
    <property type="entry name" value="BLR3842 PROTEIN"/>
    <property type="match status" value="1"/>
</dbReference>
<evidence type="ECO:0000256" key="6">
    <source>
        <dbReference type="ARBA" id="ARBA00012947"/>
    </source>
</evidence>
<dbReference type="CDD" id="cd16841">
    <property type="entry name" value="RraA_family"/>
    <property type="match status" value="1"/>
</dbReference>
<accession>A0ABS9TK38</accession>
<evidence type="ECO:0000256" key="11">
    <source>
        <dbReference type="ARBA" id="ARBA00047973"/>
    </source>
</evidence>
<gene>
    <name evidence="12" type="ORF">MMF94_24725</name>
</gene>
<comment type="catalytic activity">
    <reaction evidence="11">
        <text>oxaloacetate + H(+) = pyruvate + CO2</text>
        <dbReference type="Rhea" id="RHEA:15641"/>
        <dbReference type="ChEBI" id="CHEBI:15361"/>
        <dbReference type="ChEBI" id="CHEBI:15378"/>
        <dbReference type="ChEBI" id="CHEBI:16452"/>
        <dbReference type="ChEBI" id="CHEBI:16526"/>
        <dbReference type="EC" id="4.1.1.112"/>
    </reaction>
</comment>
<name>A0ABS9TK38_9PSEU</name>
<evidence type="ECO:0000256" key="7">
    <source>
        <dbReference type="ARBA" id="ARBA00016549"/>
    </source>
</evidence>
<dbReference type="NCBIfam" id="NF006731">
    <property type="entry name" value="PRK09262.1"/>
    <property type="match status" value="1"/>
</dbReference>
<evidence type="ECO:0000256" key="4">
    <source>
        <dbReference type="ARBA" id="ARBA00011233"/>
    </source>
</evidence>
<evidence type="ECO:0000256" key="9">
    <source>
        <dbReference type="ARBA" id="ARBA00030169"/>
    </source>
</evidence>
<comment type="catalytic activity">
    <reaction evidence="1">
        <text>4-hydroxy-4-methyl-2-oxoglutarate = 2 pyruvate</text>
        <dbReference type="Rhea" id="RHEA:22748"/>
        <dbReference type="ChEBI" id="CHEBI:15361"/>
        <dbReference type="ChEBI" id="CHEBI:58276"/>
        <dbReference type="EC" id="4.1.3.17"/>
    </reaction>
</comment>
<protein>
    <recommendedName>
        <fullName evidence="7">Putative 4-hydroxy-4-methyl-2-oxoglutarate aldolase</fullName>
        <ecNumber evidence="6">4.1.1.112</ecNumber>
        <ecNumber evidence="5">4.1.3.17</ecNumber>
    </recommendedName>
    <alternativeName>
        <fullName evidence="10">Oxaloacetate decarboxylase</fullName>
    </alternativeName>
    <alternativeName>
        <fullName evidence="9">RraA-like protein</fullName>
    </alternativeName>
</protein>
<organism evidence="12 13">
    <name type="scientific">Pseudonocardia alaniniphila</name>
    <dbReference type="NCBI Taxonomy" id="75291"/>
    <lineage>
        <taxon>Bacteria</taxon>
        <taxon>Bacillati</taxon>
        <taxon>Actinomycetota</taxon>
        <taxon>Actinomycetes</taxon>
        <taxon>Pseudonocardiales</taxon>
        <taxon>Pseudonocardiaceae</taxon>
        <taxon>Pseudonocardia</taxon>
    </lineage>
</organism>
<evidence type="ECO:0000256" key="8">
    <source>
        <dbReference type="ARBA" id="ARBA00025046"/>
    </source>
</evidence>
<reference evidence="12 13" key="1">
    <citation type="submission" date="2022-03" db="EMBL/GenBank/DDBJ databases">
        <title>Pseudonocardia alaer sp. nov., a novel actinomycete isolated from reed forest soil.</title>
        <authorList>
            <person name="Wang L."/>
        </authorList>
    </citation>
    <scope>NUCLEOTIDE SEQUENCE [LARGE SCALE GENOMIC DNA]</scope>
    <source>
        <strain evidence="12 13">Y-16303</strain>
    </source>
</reference>
<dbReference type="EC" id="4.1.3.17" evidence="5"/>
<dbReference type="Gene3D" id="3.50.30.40">
    <property type="entry name" value="Ribonuclease E inhibitor RraA/RraA-like"/>
    <property type="match status" value="1"/>
</dbReference>
<evidence type="ECO:0000313" key="13">
    <source>
        <dbReference type="Proteomes" id="UP001299970"/>
    </source>
</evidence>
<dbReference type="RefSeq" id="WP_241039550.1">
    <property type="nucleotide sequence ID" value="NZ_BAAAJF010000011.1"/>
</dbReference>
<comment type="subunit">
    <text evidence="4">Homotrimer.</text>
</comment>
<dbReference type="Proteomes" id="UP001299970">
    <property type="component" value="Unassembled WGS sequence"/>
</dbReference>
<keyword evidence="13" id="KW-1185">Reference proteome</keyword>
<proteinExistence type="inferred from homology"/>
<comment type="caution">
    <text evidence="12">The sequence shown here is derived from an EMBL/GenBank/DDBJ whole genome shotgun (WGS) entry which is preliminary data.</text>
</comment>
<evidence type="ECO:0000313" key="12">
    <source>
        <dbReference type="EMBL" id="MCH6168911.1"/>
    </source>
</evidence>
<dbReference type="EC" id="4.1.1.112" evidence="6"/>
<comment type="function">
    <text evidence="8">Catalyzes the aldol cleavage of 4-hydroxy-4-methyl-2-oxoglutarate (HMG) into 2 molecules of pyruvate. Also contains a secondary oxaloacetate (OAA) decarboxylase activity due to the common pyruvate enolate transition state formed following C-C bond cleavage in the retro-aldol and decarboxylation reactions.</text>
</comment>
<comment type="cofactor">
    <cofactor evidence="2">
        <name>a divalent metal cation</name>
        <dbReference type="ChEBI" id="CHEBI:60240"/>
    </cofactor>
</comment>
<dbReference type="InterPro" id="IPR036704">
    <property type="entry name" value="RraA/RraA-like_sf"/>
</dbReference>
<evidence type="ECO:0000256" key="5">
    <source>
        <dbReference type="ARBA" id="ARBA00012213"/>
    </source>
</evidence>
<dbReference type="PANTHER" id="PTHR33254">
    <property type="entry name" value="4-HYDROXY-4-METHYL-2-OXOGLUTARATE ALDOLASE 3-RELATED"/>
    <property type="match status" value="1"/>
</dbReference>
<evidence type="ECO:0000256" key="2">
    <source>
        <dbReference type="ARBA" id="ARBA00001968"/>
    </source>
</evidence>
<dbReference type="Pfam" id="PF03737">
    <property type="entry name" value="RraA-like"/>
    <property type="match status" value="1"/>
</dbReference>
<evidence type="ECO:0000256" key="1">
    <source>
        <dbReference type="ARBA" id="ARBA00001342"/>
    </source>
</evidence>
<dbReference type="EMBL" id="JAKXMK010000022">
    <property type="protein sequence ID" value="MCH6168911.1"/>
    <property type="molecule type" value="Genomic_DNA"/>
</dbReference>